<evidence type="ECO:0000259" key="10">
    <source>
        <dbReference type="SMART" id="SM01299"/>
    </source>
</evidence>
<evidence type="ECO:0000256" key="3">
    <source>
        <dbReference type="ARBA" id="ARBA00022692"/>
    </source>
</evidence>
<evidence type="ECO:0000256" key="4">
    <source>
        <dbReference type="ARBA" id="ARBA00022824"/>
    </source>
</evidence>
<comment type="subcellular location">
    <subcellularLocation>
        <location evidence="1">Endoplasmic reticulum membrane</location>
        <topology evidence="1">Single-pass type II membrane protein</topology>
    </subcellularLocation>
</comment>
<accession>A0ABM1DRB6</accession>
<dbReference type="InterPro" id="IPR022049">
    <property type="entry name" value="FAM69_kinase_dom"/>
</dbReference>
<dbReference type="PANTHER" id="PTHR21093:SF2">
    <property type="entry name" value="DIVERGENT PROTEIN KINASE DOMAIN 1C"/>
    <property type="match status" value="1"/>
</dbReference>
<dbReference type="Proteomes" id="UP000695022">
    <property type="component" value="Unplaced"/>
</dbReference>
<organism evidence="11 12">
    <name type="scientific">Priapulus caudatus</name>
    <name type="common">Priapulid worm</name>
    <dbReference type="NCBI Taxonomy" id="37621"/>
    <lineage>
        <taxon>Eukaryota</taxon>
        <taxon>Metazoa</taxon>
        <taxon>Ecdysozoa</taxon>
        <taxon>Scalidophora</taxon>
        <taxon>Priapulida</taxon>
        <taxon>Priapulimorpha</taxon>
        <taxon>Priapulimorphida</taxon>
        <taxon>Priapulidae</taxon>
        <taxon>Priapulus</taxon>
    </lineage>
</organism>
<dbReference type="GeneID" id="106805397"/>
<protein>
    <submittedName>
        <fullName evidence="12">Protein FAM69C-like isoform X1</fullName>
    </submittedName>
</protein>
<evidence type="ECO:0000313" key="12">
    <source>
        <dbReference type="RefSeq" id="XP_014662487.1"/>
    </source>
</evidence>
<keyword evidence="5" id="KW-0735">Signal-anchor</keyword>
<evidence type="ECO:0000256" key="2">
    <source>
        <dbReference type="ARBA" id="ARBA00006338"/>
    </source>
</evidence>
<evidence type="ECO:0000256" key="5">
    <source>
        <dbReference type="ARBA" id="ARBA00022968"/>
    </source>
</evidence>
<keyword evidence="4" id="KW-0256">Endoplasmic reticulum</keyword>
<dbReference type="RefSeq" id="XP_014662487.1">
    <property type="nucleotide sequence ID" value="XM_014807001.1"/>
</dbReference>
<keyword evidence="3 9" id="KW-0812">Transmembrane</keyword>
<evidence type="ECO:0000256" key="7">
    <source>
        <dbReference type="ARBA" id="ARBA00023136"/>
    </source>
</evidence>
<proteinExistence type="inferred from homology"/>
<dbReference type="PANTHER" id="PTHR21093">
    <property type="entry name" value="DIVERGENT PROTEIN KINASE DOMAIN 1C-RELATED"/>
    <property type="match status" value="1"/>
</dbReference>
<keyword evidence="11" id="KW-1185">Reference proteome</keyword>
<sequence>MSSFMWSILLYGARKCALRKFCFMFVVICTTLIIAVVLILWSLHCSNSEARAIIRDLCFHHQRGAVLGSMCVNICEKPNFIFKRCMNYNEGKQVYHVKLNDNDIVLKSERRSFYNFPTLGYDLPNGSHIFPSLQEFSRIVRESLWLNARFNFSHISDTTALNSIWSMQFQQFVGSSESLHAAMLSLWSLLQQDEYVMLVRLLHNTHFPHVLGTCGHFYAIDYIPSDAILSPRLVTGGDDWSLRAHVARQFLELAASLDRDFGERVHICDVKADNFGLGADLGVYVIDADSVLVDSRLRAEFAFTTSNENCSSHEACSFFDCLTLCNFETGWCQPQRINSNLQVICRDIFTSRLSNARRGLLRSPPTAIANRLAVILKECVNLISASNEQETYIYSQLDSLLNAKGAQQH</sequence>
<name>A0ABM1DRB6_PRICU</name>
<dbReference type="Pfam" id="PF14875">
    <property type="entry name" value="PIP49_N"/>
    <property type="match status" value="1"/>
</dbReference>
<dbReference type="InterPro" id="IPR029244">
    <property type="entry name" value="FAM69_N"/>
</dbReference>
<reference evidence="12" key="1">
    <citation type="submission" date="2025-08" db="UniProtKB">
        <authorList>
            <consortium name="RefSeq"/>
        </authorList>
    </citation>
    <scope>IDENTIFICATION</scope>
</reference>
<evidence type="ECO:0000256" key="6">
    <source>
        <dbReference type="ARBA" id="ARBA00022989"/>
    </source>
</evidence>
<comment type="similarity">
    <text evidence="2">Belongs to the DIPK family.</text>
</comment>
<evidence type="ECO:0000256" key="9">
    <source>
        <dbReference type="SAM" id="Phobius"/>
    </source>
</evidence>
<feature type="domain" description="FAM69 N-terminal" evidence="10">
    <location>
        <begin position="13"/>
        <end position="162"/>
    </location>
</feature>
<evidence type="ECO:0000256" key="1">
    <source>
        <dbReference type="ARBA" id="ARBA00004648"/>
    </source>
</evidence>
<keyword evidence="7 9" id="KW-0472">Membrane</keyword>
<keyword evidence="8" id="KW-1015">Disulfide bond</keyword>
<gene>
    <name evidence="12" type="primary">LOC106805397</name>
</gene>
<keyword evidence="6 9" id="KW-1133">Transmembrane helix</keyword>
<evidence type="ECO:0000256" key="8">
    <source>
        <dbReference type="ARBA" id="ARBA00023157"/>
    </source>
</evidence>
<feature type="transmembrane region" description="Helical" evidence="9">
    <location>
        <begin position="21"/>
        <end position="43"/>
    </location>
</feature>
<evidence type="ECO:0000313" key="11">
    <source>
        <dbReference type="Proteomes" id="UP000695022"/>
    </source>
</evidence>
<dbReference type="SMART" id="SM01299">
    <property type="entry name" value="PIP49_N"/>
    <property type="match status" value="1"/>
</dbReference>
<dbReference type="Pfam" id="PF12260">
    <property type="entry name" value="PIP49_C"/>
    <property type="match status" value="1"/>
</dbReference>